<accession>A0A7X6L0F7</accession>
<dbReference type="AlphaFoldDB" id="A0A7X6L0F7"/>
<organism evidence="1 2">
    <name type="scientific">Nocardia gamkensis</name>
    <dbReference type="NCBI Taxonomy" id="352869"/>
    <lineage>
        <taxon>Bacteria</taxon>
        <taxon>Bacillati</taxon>
        <taxon>Actinomycetota</taxon>
        <taxon>Actinomycetes</taxon>
        <taxon>Mycobacteriales</taxon>
        <taxon>Nocardiaceae</taxon>
        <taxon>Nocardia</taxon>
    </lineage>
</organism>
<dbReference type="EMBL" id="JAAXOS010000002">
    <property type="protein sequence ID" value="NKY25427.1"/>
    <property type="molecule type" value="Genomic_DNA"/>
</dbReference>
<gene>
    <name evidence="1" type="ORF">HGB38_04140</name>
</gene>
<evidence type="ECO:0000313" key="2">
    <source>
        <dbReference type="Proteomes" id="UP000540698"/>
    </source>
</evidence>
<keyword evidence="2" id="KW-1185">Reference proteome</keyword>
<sequence>MSPSERTTDRVLAVWSPPEFVSDGSNGILSWVGPALRTPTGLRLSLAAQAVGDAAPSLRTYQVGVSALANGVATEVGWGSSSSDTHAGTTFTFPDLDPDTAPVDIELTIDDVTTDGPWVRRLSRPKDTVYSAPLCDPRGRLAMLTDPAFVSDDGDPIEAWIGPITLDPNGIEFLYTATALDERAPSIWDYEVDAVLRSNFGTSEVVAGESTSATRTIRTFQAPIPDDIADPPWDFELILTDHTAGLTWSTEFSWSGPTP</sequence>
<evidence type="ECO:0000313" key="1">
    <source>
        <dbReference type="EMBL" id="NKY25427.1"/>
    </source>
</evidence>
<reference evidence="1 2" key="1">
    <citation type="submission" date="2020-04" db="EMBL/GenBank/DDBJ databases">
        <title>MicrobeNet Type strains.</title>
        <authorList>
            <person name="Nicholson A.C."/>
        </authorList>
    </citation>
    <scope>NUCLEOTIDE SEQUENCE [LARGE SCALE GENOMIC DNA]</scope>
    <source>
        <strain evidence="1 2">DSM 44956</strain>
    </source>
</reference>
<comment type="caution">
    <text evidence="1">The sequence shown here is derived from an EMBL/GenBank/DDBJ whole genome shotgun (WGS) entry which is preliminary data.</text>
</comment>
<proteinExistence type="predicted"/>
<dbReference type="RefSeq" id="WP_157114117.1">
    <property type="nucleotide sequence ID" value="NZ_JAAXOS010000002.1"/>
</dbReference>
<dbReference type="Proteomes" id="UP000540698">
    <property type="component" value="Unassembled WGS sequence"/>
</dbReference>
<name>A0A7X6L0F7_9NOCA</name>
<protein>
    <submittedName>
        <fullName evidence="1">Uncharacterized protein</fullName>
    </submittedName>
</protein>